<gene>
    <name evidence="5" type="ORF">G4Z05_13075</name>
</gene>
<dbReference type="InterPro" id="IPR013656">
    <property type="entry name" value="PAS_4"/>
</dbReference>
<feature type="domain" description="PAS" evidence="1">
    <location>
        <begin position="151"/>
        <end position="221"/>
    </location>
</feature>
<feature type="domain" description="EAL" evidence="3">
    <location>
        <begin position="448"/>
        <end position="701"/>
    </location>
</feature>
<dbReference type="CDD" id="cd01948">
    <property type="entry name" value="EAL"/>
    <property type="match status" value="1"/>
</dbReference>
<dbReference type="InterPro" id="IPR043128">
    <property type="entry name" value="Rev_trsase/Diguanyl_cyclase"/>
</dbReference>
<dbReference type="Gene3D" id="3.30.450.20">
    <property type="entry name" value="PAS domain"/>
    <property type="match status" value="2"/>
</dbReference>
<dbReference type="SUPFAM" id="SSF55073">
    <property type="entry name" value="Nucleotide cyclase"/>
    <property type="match status" value="1"/>
</dbReference>
<dbReference type="InterPro" id="IPR000160">
    <property type="entry name" value="GGDEF_dom"/>
</dbReference>
<dbReference type="PROSITE" id="PS50883">
    <property type="entry name" value="EAL"/>
    <property type="match status" value="1"/>
</dbReference>
<dbReference type="SMART" id="SM00086">
    <property type="entry name" value="PAC"/>
    <property type="match status" value="2"/>
</dbReference>
<dbReference type="PANTHER" id="PTHR44757">
    <property type="entry name" value="DIGUANYLATE CYCLASE DGCP"/>
    <property type="match status" value="1"/>
</dbReference>
<dbReference type="SMART" id="SM00267">
    <property type="entry name" value="GGDEF"/>
    <property type="match status" value="1"/>
</dbReference>
<dbReference type="Gene3D" id="3.20.20.450">
    <property type="entry name" value="EAL domain"/>
    <property type="match status" value="1"/>
</dbReference>
<evidence type="ECO:0000259" key="1">
    <source>
        <dbReference type="PROSITE" id="PS50112"/>
    </source>
</evidence>
<dbReference type="PROSITE" id="PS50112">
    <property type="entry name" value="PAS"/>
    <property type="match status" value="1"/>
</dbReference>
<evidence type="ECO:0000259" key="3">
    <source>
        <dbReference type="PROSITE" id="PS50883"/>
    </source>
</evidence>
<dbReference type="SMART" id="SM00052">
    <property type="entry name" value="EAL"/>
    <property type="match status" value="1"/>
</dbReference>
<feature type="domain" description="PAC" evidence="2">
    <location>
        <begin position="98"/>
        <end position="150"/>
    </location>
</feature>
<dbReference type="InterPro" id="IPR035919">
    <property type="entry name" value="EAL_sf"/>
</dbReference>
<proteinExistence type="predicted"/>
<dbReference type="EMBL" id="JAAIUV010000022">
    <property type="protein sequence ID" value="NEX79790.1"/>
    <property type="molecule type" value="Genomic_DNA"/>
</dbReference>
<dbReference type="NCBIfam" id="TIGR00254">
    <property type="entry name" value="GGDEF"/>
    <property type="match status" value="1"/>
</dbReference>
<protein>
    <submittedName>
        <fullName evidence="5">EAL domain-containing protein</fullName>
    </submittedName>
</protein>
<dbReference type="InterPro" id="IPR052155">
    <property type="entry name" value="Biofilm_reg_signaling"/>
</dbReference>
<feature type="domain" description="GGDEF" evidence="4">
    <location>
        <begin position="307"/>
        <end position="439"/>
    </location>
</feature>
<accession>A0A6B3TTG2</accession>
<dbReference type="InterPro" id="IPR029787">
    <property type="entry name" value="Nucleotide_cyclase"/>
</dbReference>
<dbReference type="Pfam" id="PF00990">
    <property type="entry name" value="GGDEF"/>
    <property type="match status" value="1"/>
</dbReference>
<comment type="caution">
    <text evidence="5">The sequence shown here is derived from an EMBL/GenBank/DDBJ whole genome shotgun (WGS) entry which is preliminary data.</text>
</comment>
<dbReference type="CDD" id="cd00130">
    <property type="entry name" value="PAS"/>
    <property type="match status" value="2"/>
</dbReference>
<name>A0A6B3TTG2_9BACI</name>
<dbReference type="RefSeq" id="WP_163252284.1">
    <property type="nucleotide sequence ID" value="NZ_JAAIUV010000022.1"/>
</dbReference>
<reference evidence="5" key="1">
    <citation type="submission" date="2020-02" db="EMBL/GenBank/DDBJ databases">
        <title>Bacillus sedimentmangrovi sp. nov., isolated from sediment of the mangrove ecosystem.</title>
        <authorList>
            <person name="Liu G."/>
        </authorList>
    </citation>
    <scope>NUCLEOTIDE SEQUENCE [LARGE SCALE GENOMIC DNA]</scope>
    <source>
        <strain evidence="5">SgZ-7</strain>
    </source>
</reference>
<sequence length="708" mass="81691">MKQYNHFLTKELESGKAGPKIQKIIFEIIFQHIQDMVFVMKVEEGPKFRYLFMNETGMKKANLSIESIGKTFEEALSTEAAFFLQKMYEQLLNTKEVVIFNDRLVNKDGNEVYGETILTPIFDNEHSIRYIIAITRDITERTMEKKRIMESEQRYRSIVDHNLDAIFTLSTSGKIMEANPAAERLTGYTEKEMTIRSIYDMIDDRDLDKFRQLLDKTCSGYALENMDCKLIHRKGHLLIVHIKTVPIIVNGEIKGLYVIFKDLSEQAKNMEMIKFMAFHDQLTGLLNRRALLEHLNEQIYVKTNDSCEFALFSIDLDRFKYLNDSLGHLAGDEILKKVSSRLLQIQNDNCFVYRVGGDEFTILLLHTNRSEASRFASKIFSIFSHSFYLNSHEYFISPSIGISMFPNDGKDPETLIKNADEALFRVKEKGRAHYQFYCTDMNSVITNVVTLETHLRKAIEKNELVLYYQPQINCENGEAKCFEALLRWKDHEFGHISPDVFIPLAEDTGMIISIGNWVIESVCKQIKTWYEKGIDDIRIAINISPKQMNQPNLVPFIQLMIEKYNINPSSLEIEITEGVMHDTREVAPILFKLKQLGIYISVDDFGTGFSSLNYLKRFPIDGLKIDQSFIKEILSDEKDAAITTTIIHLGKSLGLEVIAEGVEEKEQVTFLRNAGCHKIQGYYFSKPIPVDELEKMFLCSSQMKKILI</sequence>
<evidence type="ECO:0000259" key="4">
    <source>
        <dbReference type="PROSITE" id="PS50887"/>
    </source>
</evidence>
<dbReference type="SMART" id="SM00091">
    <property type="entry name" value="PAS"/>
    <property type="match status" value="1"/>
</dbReference>
<dbReference type="Pfam" id="PF00563">
    <property type="entry name" value="EAL"/>
    <property type="match status" value="1"/>
</dbReference>
<dbReference type="SUPFAM" id="SSF55785">
    <property type="entry name" value="PYP-like sensor domain (PAS domain)"/>
    <property type="match status" value="2"/>
</dbReference>
<evidence type="ECO:0000313" key="6">
    <source>
        <dbReference type="Proteomes" id="UP000481621"/>
    </source>
</evidence>
<evidence type="ECO:0000259" key="2">
    <source>
        <dbReference type="PROSITE" id="PS50113"/>
    </source>
</evidence>
<dbReference type="InterPro" id="IPR000700">
    <property type="entry name" value="PAS-assoc_C"/>
</dbReference>
<dbReference type="InterPro" id="IPR000014">
    <property type="entry name" value="PAS"/>
</dbReference>
<dbReference type="Pfam" id="PF08448">
    <property type="entry name" value="PAS_4"/>
    <property type="match status" value="1"/>
</dbReference>
<organism evidence="5 6">
    <name type="scientific">Neobacillus thermocopriae</name>
    <dbReference type="NCBI Taxonomy" id="1215031"/>
    <lineage>
        <taxon>Bacteria</taxon>
        <taxon>Bacillati</taxon>
        <taxon>Bacillota</taxon>
        <taxon>Bacilli</taxon>
        <taxon>Bacillales</taxon>
        <taxon>Bacillaceae</taxon>
        <taxon>Neobacillus</taxon>
    </lineage>
</organism>
<dbReference type="FunFam" id="3.20.20.450:FF:000001">
    <property type="entry name" value="Cyclic di-GMP phosphodiesterase yahA"/>
    <property type="match status" value="1"/>
</dbReference>
<dbReference type="NCBIfam" id="TIGR00229">
    <property type="entry name" value="sensory_box"/>
    <property type="match status" value="2"/>
</dbReference>
<dbReference type="AlphaFoldDB" id="A0A6B3TTG2"/>
<dbReference type="InterPro" id="IPR035965">
    <property type="entry name" value="PAS-like_dom_sf"/>
</dbReference>
<dbReference type="GO" id="GO:0006355">
    <property type="term" value="P:regulation of DNA-templated transcription"/>
    <property type="evidence" value="ECO:0007669"/>
    <property type="project" value="InterPro"/>
</dbReference>
<dbReference type="PROSITE" id="PS50113">
    <property type="entry name" value="PAC"/>
    <property type="match status" value="1"/>
</dbReference>
<evidence type="ECO:0000313" key="5">
    <source>
        <dbReference type="EMBL" id="NEX79790.1"/>
    </source>
</evidence>
<dbReference type="Proteomes" id="UP000481621">
    <property type="component" value="Unassembled WGS sequence"/>
</dbReference>
<dbReference type="Pfam" id="PF00989">
    <property type="entry name" value="PAS"/>
    <property type="match status" value="1"/>
</dbReference>
<dbReference type="PANTHER" id="PTHR44757:SF2">
    <property type="entry name" value="BIOFILM ARCHITECTURE MAINTENANCE PROTEIN MBAA"/>
    <property type="match status" value="1"/>
</dbReference>
<dbReference type="InterPro" id="IPR001633">
    <property type="entry name" value="EAL_dom"/>
</dbReference>
<dbReference type="Gene3D" id="3.30.70.270">
    <property type="match status" value="1"/>
</dbReference>
<dbReference type="PROSITE" id="PS50887">
    <property type="entry name" value="GGDEF"/>
    <property type="match status" value="1"/>
</dbReference>
<dbReference type="CDD" id="cd01949">
    <property type="entry name" value="GGDEF"/>
    <property type="match status" value="1"/>
</dbReference>
<keyword evidence="6" id="KW-1185">Reference proteome</keyword>
<dbReference type="InterPro" id="IPR001610">
    <property type="entry name" value="PAC"/>
</dbReference>
<dbReference type="SUPFAM" id="SSF141868">
    <property type="entry name" value="EAL domain-like"/>
    <property type="match status" value="1"/>
</dbReference>
<dbReference type="InterPro" id="IPR013767">
    <property type="entry name" value="PAS_fold"/>
</dbReference>